<proteinExistence type="predicted"/>
<keyword evidence="4" id="KW-1185">Reference proteome</keyword>
<dbReference type="EMBL" id="CAMXCT020002290">
    <property type="protein sequence ID" value="CAL1150476.1"/>
    <property type="molecule type" value="Genomic_DNA"/>
</dbReference>
<reference evidence="3" key="2">
    <citation type="submission" date="2024-04" db="EMBL/GenBank/DDBJ databases">
        <authorList>
            <person name="Chen Y."/>
            <person name="Shah S."/>
            <person name="Dougan E. K."/>
            <person name="Thang M."/>
            <person name="Chan C."/>
        </authorList>
    </citation>
    <scope>NUCLEOTIDE SEQUENCE [LARGE SCALE GENOMIC DNA]</scope>
</reference>
<feature type="region of interest" description="Disordered" evidence="1">
    <location>
        <begin position="1303"/>
        <end position="1324"/>
    </location>
</feature>
<feature type="region of interest" description="Disordered" evidence="1">
    <location>
        <begin position="813"/>
        <end position="860"/>
    </location>
</feature>
<evidence type="ECO:0000313" key="2">
    <source>
        <dbReference type="EMBL" id="CAI3997101.1"/>
    </source>
</evidence>
<sequence length="1364" mass="153847">MYWSAGEPMTKEVASKTCLKQADDELRQQLLERLVDTHLMSPFLQLSFNHDPQRLPLRELSHGSWSELFLVYKSYCRVKNEDFNQEAKISDQLLAHFTQTWKDRQVYYMARERAKVQRDIMTIIVDSYDHCKMSLPKYPMSRTPKRTIFEATRRTYLTLTGCIVHGTGIYMYLSDEGMAGGSNWTIECVMKSIDKAWAKMRCLQKKLAPLFSKSGLDFQIEHVDAVRNWCKLMPSSSTLKNAYRSRKTDEENNMKVPQSFSFMCREDMPGQGHNLEVDDNVPRRLRSEGAMKDVFAMVKGYMSDQSLIQPPLLCYPASFAASTENYFNQINSTREVVHQELEAERIAELESLAAAISKDFPHMDRAVRYYRTVIDMARPRKPFSRLSFLDAGPFQRNGLGNVQLPQRPAEPMNHWLQVTVKKNLGKHVDDVLGDESLRFQVLKRLVLDRGAHLDPKPTLSLVPQASLSEFWLPLTAFHLGESAKNGCVGFVTSEKQSPSALDLLGAISQAVAVERRQAQLKPGASKALKDLINKCVTEFNKLTTVKKHRIDTTRKSLIYNLMRAPPTLGAILHEHYDLFKHEVSGMPLDLLQQDYWVPGVTARQDSPKFHGKEMWSLDSDLGGIVKAAEPFEWGRIPFILEVRGSTMEDFVVQAQDRQKNAYTRSMTAAFQNWVQQLQADQVSFESQRIMSEKESAKRRAKLVSQLEDLHKKAWEMVGEYLTVNLRVFGGLAKEAESTVLPLVTSWTDEAFSDVPECRASDDHCVLMWANLPSCGVLSVHRYDWCITSISNVLAIYRKNGIAVLVHPNRGQAAERKSKCKDESDDDAAKEEPDDAMMGIKKDEPDDDEDGDAPPELSCNQEDADIRDMKYKLEKDLSLRERNLIVRNITWVFDKETVYGRREGCITGLAVFHRDRANIFRTSAGIKSAVIHDVKMLPRHAMWKPTASPTKQNLPHLGRAITDQQEMKQVAGGTDFVRATLRALVPPSVQTCMILDLVSYDGWAALAALEEVAAAKRVMCGSIVLNGDPGGLQQRVATALYESCREGNAVLPNFPNFEPVVKALRENASSAPQQSYKVCVAKCDRLVILQSLARRWTEYEGSKEEATALIVEHNKNFNVDGDYLEDDERPAEPADGERPAKKIKLADLQSCTEADISSLAKPRKLTINGAAELISDETGEKLFLVSRSRNQFLAFREMFSFGSGEWRNGADTWINPEALEISSDAEGRWFAFNIDFKSLVLMEKKGVPNHLQSLPCIDNPTDLGTVIRELEDAGEVKLGISHHSLNAARDQITMEKALVFVVEPPKNDDGEDGEKKKKKKKNKSTVTMNSFGNGLSINKFKGISTFVVGFRCRLDGLSKHLSIVP</sequence>
<dbReference type="Proteomes" id="UP001152797">
    <property type="component" value="Unassembled WGS sequence"/>
</dbReference>
<evidence type="ECO:0000256" key="1">
    <source>
        <dbReference type="SAM" id="MobiDB-lite"/>
    </source>
</evidence>
<dbReference type="EMBL" id="CAMXCT010002290">
    <property type="protein sequence ID" value="CAI3997101.1"/>
    <property type="molecule type" value="Genomic_DNA"/>
</dbReference>
<dbReference type="OrthoDB" id="6110576at2759"/>
<reference evidence="2" key="1">
    <citation type="submission" date="2022-10" db="EMBL/GenBank/DDBJ databases">
        <authorList>
            <person name="Chen Y."/>
            <person name="Dougan E. K."/>
            <person name="Chan C."/>
            <person name="Rhodes N."/>
            <person name="Thang M."/>
        </authorList>
    </citation>
    <scope>NUCLEOTIDE SEQUENCE</scope>
</reference>
<feature type="compositionally biased region" description="Acidic residues" evidence="1">
    <location>
        <begin position="822"/>
        <end position="834"/>
    </location>
</feature>
<name>A0A9P1G2H6_9DINO</name>
<evidence type="ECO:0000313" key="3">
    <source>
        <dbReference type="EMBL" id="CAL1150476.1"/>
    </source>
</evidence>
<organism evidence="2">
    <name type="scientific">Cladocopium goreaui</name>
    <dbReference type="NCBI Taxonomy" id="2562237"/>
    <lineage>
        <taxon>Eukaryota</taxon>
        <taxon>Sar</taxon>
        <taxon>Alveolata</taxon>
        <taxon>Dinophyceae</taxon>
        <taxon>Suessiales</taxon>
        <taxon>Symbiodiniaceae</taxon>
        <taxon>Cladocopium</taxon>
    </lineage>
</organism>
<dbReference type="EMBL" id="CAMXCT030002290">
    <property type="protein sequence ID" value="CAL4784413.1"/>
    <property type="molecule type" value="Genomic_DNA"/>
</dbReference>
<evidence type="ECO:0000313" key="4">
    <source>
        <dbReference type="Proteomes" id="UP001152797"/>
    </source>
</evidence>
<gene>
    <name evidence="2" type="ORF">C1SCF055_LOCUS23516</name>
</gene>
<comment type="caution">
    <text evidence="2">The sequence shown here is derived from an EMBL/GenBank/DDBJ whole genome shotgun (WGS) entry which is preliminary data.</text>
</comment>
<accession>A0A9P1G2H6</accession>
<protein>
    <submittedName>
        <fullName evidence="2">Uncharacterized protein</fullName>
    </submittedName>
</protein>